<evidence type="ECO:0000313" key="12">
    <source>
        <dbReference type="Proteomes" id="UP000199529"/>
    </source>
</evidence>
<keyword evidence="6" id="KW-0045">Antibiotic biosynthesis</keyword>
<keyword evidence="12" id="KW-1185">Reference proteome</keyword>
<keyword evidence="4" id="KW-0560">Oxidoreductase</keyword>
<dbReference type="InterPro" id="IPR042098">
    <property type="entry name" value="TauD-like_sf"/>
</dbReference>
<feature type="binding site" evidence="7">
    <location>
        <position position="184"/>
    </location>
    <ligand>
        <name>2-oxoglutarate</name>
        <dbReference type="ChEBI" id="CHEBI:16810"/>
    </ligand>
</feature>
<dbReference type="InterPro" id="IPR014503">
    <property type="entry name" value="Clavaminate_syn-like"/>
</dbReference>
<feature type="binding site" evidence="7">
    <location>
        <position position="290"/>
    </location>
    <ligand>
        <name>2-oxoglutarate</name>
        <dbReference type="ChEBI" id="CHEBI:16810"/>
    </ligand>
</feature>
<dbReference type="PANTHER" id="PTHR10696">
    <property type="entry name" value="GAMMA-BUTYROBETAINE HYDROXYLASE-RELATED"/>
    <property type="match status" value="1"/>
</dbReference>
<feature type="domain" description="TauD/TfdA-like" evidence="10">
    <location>
        <begin position="106"/>
        <end position="291"/>
    </location>
</feature>
<dbReference type="EMBL" id="FNOK01000030">
    <property type="protein sequence ID" value="SDY60222.1"/>
    <property type="molecule type" value="Genomic_DNA"/>
</dbReference>
<dbReference type="Gene3D" id="3.60.130.10">
    <property type="entry name" value="Clavaminate synthase-like"/>
    <property type="match status" value="1"/>
</dbReference>
<evidence type="ECO:0000256" key="1">
    <source>
        <dbReference type="ARBA" id="ARBA00001954"/>
    </source>
</evidence>
<sequence length="324" mass="36047">MVDEQQKKLLRRTVSLLVDEGVTADTLHLYSHRIPRALVAALGRLTCVPQSDSGYCILKGILSEFTDAPGLTPQSWDTIDPDQTRGLDVAFAIVASVAGRIFGWKSQQDGRLVHNIVPSEAFADMQVGASSTVRLEWHTEDSYHPDRPELLMLACVRNPDEVGTDVASVRRADLSEDDIALLSTRPVLLYPDDSYAGSWSNDSQDAARMLTLWETRHGLCMRYDPPYTKLPGGQPELRAAWERLGEALDRCATTVMAEPGDVIVVNNDVAAHARRPFKARYDGTDRWLKRILVRGTWQRPEAERSEPGYAQVQVGPYPSLHAGR</sequence>
<dbReference type="PIRSF" id="PIRSF019543">
    <property type="entry name" value="Clavaminate_syn"/>
    <property type="match status" value="1"/>
</dbReference>
<dbReference type="InterPro" id="IPR050411">
    <property type="entry name" value="AlphaKG_dependent_hydroxylases"/>
</dbReference>
<proteinExistence type="inferred from homology"/>
<comment type="similarity">
    <text evidence="2">Belongs to the clavaminate synthase family.</text>
</comment>
<dbReference type="AlphaFoldDB" id="A0A1H3L729"/>
<dbReference type="RefSeq" id="WP_177226716.1">
    <property type="nucleotide sequence ID" value="NZ_FNOK01000030.1"/>
</dbReference>
<evidence type="ECO:0000259" key="10">
    <source>
        <dbReference type="Pfam" id="PF02668"/>
    </source>
</evidence>
<dbReference type="GO" id="GO:0051213">
    <property type="term" value="F:dioxygenase activity"/>
    <property type="evidence" value="ECO:0007669"/>
    <property type="project" value="UniProtKB-KW"/>
</dbReference>
<keyword evidence="3 8" id="KW-0479">Metal-binding</keyword>
<feature type="binding site" evidence="8">
    <location>
        <position position="272"/>
    </location>
    <ligand>
        <name>Fe cation</name>
        <dbReference type="ChEBI" id="CHEBI:24875"/>
    </ligand>
</feature>
<name>A0A1H3L729_9PSEU</name>
<dbReference type="SUPFAM" id="SSF51197">
    <property type="entry name" value="Clavaminate synthase-like"/>
    <property type="match status" value="1"/>
</dbReference>
<dbReference type="GO" id="GO:0017000">
    <property type="term" value="P:antibiotic biosynthetic process"/>
    <property type="evidence" value="ECO:0007669"/>
    <property type="project" value="UniProtKB-KW"/>
</dbReference>
<gene>
    <name evidence="11" type="ORF">SAMN05216215_103037</name>
</gene>
<dbReference type="Proteomes" id="UP000199529">
    <property type="component" value="Unassembled WGS sequence"/>
</dbReference>
<dbReference type="STRING" id="418495.SAMN05216215_103037"/>
<evidence type="ECO:0000256" key="9">
    <source>
        <dbReference type="SAM" id="MobiDB-lite"/>
    </source>
</evidence>
<dbReference type="Pfam" id="PF02668">
    <property type="entry name" value="TauD"/>
    <property type="match status" value="1"/>
</dbReference>
<evidence type="ECO:0000256" key="6">
    <source>
        <dbReference type="ARBA" id="ARBA00023194"/>
    </source>
</evidence>
<dbReference type="PANTHER" id="PTHR10696:SF56">
    <property type="entry name" value="TAUD_TFDA-LIKE DOMAIN-CONTAINING PROTEIN"/>
    <property type="match status" value="1"/>
</dbReference>
<feature type="binding site" evidence="8">
    <location>
        <position position="138"/>
    </location>
    <ligand>
        <name>Fe cation</name>
        <dbReference type="ChEBI" id="CHEBI:24875"/>
    </ligand>
</feature>
<dbReference type="InterPro" id="IPR003819">
    <property type="entry name" value="TauD/TfdA-like"/>
</dbReference>
<feature type="binding site" evidence="7">
    <location>
        <position position="286"/>
    </location>
    <ligand>
        <name>2-oxoglutarate</name>
        <dbReference type="ChEBI" id="CHEBI:16810"/>
    </ligand>
</feature>
<evidence type="ECO:0000256" key="7">
    <source>
        <dbReference type="PIRSR" id="PIRSR019543-1"/>
    </source>
</evidence>
<dbReference type="GO" id="GO:0005506">
    <property type="term" value="F:iron ion binding"/>
    <property type="evidence" value="ECO:0007669"/>
    <property type="project" value="InterPro"/>
</dbReference>
<evidence type="ECO:0000256" key="8">
    <source>
        <dbReference type="PIRSR" id="PIRSR019543-2"/>
    </source>
</evidence>
<organism evidence="11 12">
    <name type="scientific">Saccharopolyspora shandongensis</name>
    <dbReference type="NCBI Taxonomy" id="418495"/>
    <lineage>
        <taxon>Bacteria</taxon>
        <taxon>Bacillati</taxon>
        <taxon>Actinomycetota</taxon>
        <taxon>Actinomycetes</taxon>
        <taxon>Pseudonocardiales</taxon>
        <taxon>Pseudonocardiaceae</taxon>
        <taxon>Saccharopolyspora</taxon>
    </lineage>
</organism>
<keyword evidence="5 8" id="KW-0408">Iron</keyword>
<accession>A0A1H3L729</accession>
<feature type="region of interest" description="Disordered" evidence="9">
    <location>
        <begin position="303"/>
        <end position="324"/>
    </location>
</feature>
<evidence type="ECO:0000256" key="4">
    <source>
        <dbReference type="ARBA" id="ARBA00023002"/>
    </source>
</evidence>
<feature type="binding site" evidence="8">
    <location>
        <position position="140"/>
    </location>
    <ligand>
        <name>Fe cation</name>
        <dbReference type="ChEBI" id="CHEBI:24875"/>
    </ligand>
</feature>
<protein>
    <submittedName>
        <fullName evidence="11">Taurine dioxygenase, alpha-ketoglutarate-dependent</fullName>
    </submittedName>
</protein>
<evidence type="ECO:0000256" key="3">
    <source>
        <dbReference type="ARBA" id="ARBA00022723"/>
    </source>
</evidence>
<reference evidence="12" key="1">
    <citation type="submission" date="2016-10" db="EMBL/GenBank/DDBJ databases">
        <authorList>
            <person name="Varghese N."/>
            <person name="Submissions S."/>
        </authorList>
    </citation>
    <scope>NUCLEOTIDE SEQUENCE [LARGE SCALE GENOMIC DNA]</scope>
    <source>
        <strain evidence="12">CGMCC 4.3530</strain>
    </source>
</reference>
<keyword evidence="11" id="KW-0223">Dioxygenase</keyword>
<evidence type="ECO:0000256" key="5">
    <source>
        <dbReference type="ARBA" id="ARBA00023004"/>
    </source>
</evidence>
<evidence type="ECO:0000256" key="2">
    <source>
        <dbReference type="ARBA" id="ARBA00008425"/>
    </source>
</evidence>
<comment type="cofactor">
    <cofactor evidence="1">
        <name>Fe(2+)</name>
        <dbReference type="ChEBI" id="CHEBI:29033"/>
    </cofactor>
</comment>
<evidence type="ECO:0000313" key="11">
    <source>
        <dbReference type="EMBL" id="SDY60222.1"/>
    </source>
</evidence>